<dbReference type="GO" id="GO:0004364">
    <property type="term" value="F:glutathione transferase activity"/>
    <property type="evidence" value="ECO:0007669"/>
    <property type="project" value="UniProtKB-EC"/>
</dbReference>
<dbReference type="InterPro" id="IPR036249">
    <property type="entry name" value="Thioredoxin-like_sf"/>
</dbReference>
<dbReference type="InterPro" id="IPR040079">
    <property type="entry name" value="Glutathione_S-Trfase"/>
</dbReference>
<dbReference type="SUPFAM" id="SSF47616">
    <property type="entry name" value="GST C-terminal domain-like"/>
    <property type="match status" value="1"/>
</dbReference>
<gene>
    <name evidence="8" type="ORF">WR25_25663</name>
</gene>
<dbReference type="PROSITE" id="PS50404">
    <property type="entry name" value="GST_NTER"/>
    <property type="match status" value="1"/>
</dbReference>
<evidence type="ECO:0000313" key="8">
    <source>
        <dbReference type="EMBL" id="PAV57286.1"/>
    </source>
</evidence>
<dbReference type="OrthoDB" id="414243at2759"/>
<evidence type="ECO:0000259" key="6">
    <source>
        <dbReference type="PROSITE" id="PS50404"/>
    </source>
</evidence>
<dbReference type="Pfam" id="PF02798">
    <property type="entry name" value="GST_N"/>
    <property type="match status" value="1"/>
</dbReference>
<evidence type="ECO:0000313" key="9">
    <source>
        <dbReference type="Proteomes" id="UP000218231"/>
    </source>
</evidence>
<proteinExistence type="inferred from homology"/>
<dbReference type="CDD" id="cd03039">
    <property type="entry name" value="GST_N_Sigma_like"/>
    <property type="match status" value="1"/>
</dbReference>
<keyword evidence="9" id="KW-1185">Reference proteome</keyword>
<dbReference type="STRING" id="2018661.A0A2A2J686"/>
<dbReference type="PANTHER" id="PTHR11571:SF224">
    <property type="entry name" value="HEMATOPOIETIC PROSTAGLANDIN D SYNTHASE"/>
    <property type="match status" value="1"/>
</dbReference>
<dbReference type="CDD" id="cd03192">
    <property type="entry name" value="GST_C_Sigma_like"/>
    <property type="match status" value="1"/>
</dbReference>
<comment type="catalytic activity">
    <reaction evidence="4">
        <text>RX + glutathione = an S-substituted glutathione + a halide anion + H(+)</text>
        <dbReference type="Rhea" id="RHEA:16437"/>
        <dbReference type="ChEBI" id="CHEBI:15378"/>
        <dbReference type="ChEBI" id="CHEBI:16042"/>
        <dbReference type="ChEBI" id="CHEBI:17792"/>
        <dbReference type="ChEBI" id="CHEBI:57925"/>
        <dbReference type="ChEBI" id="CHEBI:90779"/>
        <dbReference type="EC" id="2.5.1.18"/>
    </reaction>
</comment>
<evidence type="ECO:0000256" key="1">
    <source>
        <dbReference type="ARBA" id="ARBA00012452"/>
    </source>
</evidence>
<evidence type="ECO:0000259" key="7">
    <source>
        <dbReference type="PROSITE" id="PS50405"/>
    </source>
</evidence>
<evidence type="ECO:0000256" key="4">
    <source>
        <dbReference type="ARBA" id="ARBA00047960"/>
    </source>
</evidence>
<dbReference type="FunFam" id="3.40.30.10:FF:000258">
    <property type="entry name" value="Glutathione S-transferase"/>
    <property type="match status" value="1"/>
</dbReference>
<evidence type="ECO:0000256" key="3">
    <source>
        <dbReference type="ARBA" id="ARBA00038317"/>
    </source>
</evidence>
<comment type="similarity">
    <text evidence="3">Belongs to the GST superfamily. Sigma family.</text>
</comment>
<dbReference type="GO" id="GO:0005737">
    <property type="term" value="C:cytoplasm"/>
    <property type="evidence" value="ECO:0007669"/>
    <property type="project" value="UniProtKB-ARBA"/>
</dbReference>
<dbReference type="EMBL" id="LIAE01010646">
    <property type="protein sequence ID" value="PAV57286.1"/>
    <property type="molecule type" value="Genomic_DNA"/>
</dbReference>
<dbReference type="SFLD" id="SFLDG00363">
    <property type="entry name" value="AMPS_(cytGST):_Alpha-__Mu-__Pi"/>
    <property type="match status" value="1"/>
</dbReference>
<dbReference type="InterPro" id="IPR036282">
    <property type="entry name" value="Glutathione-S-Trfase_C_sf"/>
</dbReference>
<dbReference type="AlphaFoldDB" id="A0A2A2J686"/>
<evidence type="ECO:0000256" key="2">
    <source>
        <dbReference type="ARBA" id="ARBA00022679"/>
    </source>
</evidence>
<organism evidence="8 9">
    <name type="scientific">Diploscapter pachys</name>
    <dbReference type="NCBI Taxonomy" id="2018661"/>
    <lineage>
        <taxon>Eukaryota</taxon>
        <taxon>Metazoa</taxon>
        <taxon>Ecdysozoa</taxon>
        <taxon>Nematoda</taxon>
        <taxon>Chromadorea</taxon>
        <taxon>Rhabditida</taxon>
        <taxon>Rhabditina</taxon>
        <taxon>Rhabditomorpha</taxon>
        <taxon>Rhabditoidea</taxon>
        <taxon>Rhabditidae</taxon>
        <taxon>Diploscapter</taxon>
    </lineage>
</organism>
<dbReference type="SFLD" id="SFLDS00019">
    <property type="entry name" value="Glutathione_Transferase_(cytos"/>
    <property type="match status" value="1"/>
</dbReference>
<dbReference type="EC" id="2.5.1.18" evidence="1"/>
<dbReference type="InterPro" id="IPR010987">
    <property type="entry name" value="Glutathione-S-Trfase_C-like"/>
</dbReference>
<dbReference type="Gene3D" id="3.40.30.10">
    <property type="entry name" value="Glutaredoxin"/>
    <property type="match status" value="1"/>
</dbReference>
<dbReference type="Proteomes" id="UP000218231">
    <property type="component" value="Unassembled WGS sequence"/>
</dbReference>
<protein>
    <recommendedName>
        <fullName evidence="1">glutathione transferase</fullName>
        <ecNumber evidence="1">2.5.1.18</ecNumber>
    </recommendedName>
    <alternativeName>
        <fullName evidence="5">GST class-sigma</fullName>
    </alternativeName>
</protein>
<dbReference type="InterPro" id="IPR004045">
    <property type="entry name" value="Glutathione_S-Trfase_N"/>
</dbReference>
<reference evidence="8 9" key="1">
    <citation type="journal article" date="2017" name="Curr. Biol.">
        <title>Genome architecture and evolution of a unichromosomal asexual nematode.</title>
        <authorList>
            <person name="Fradin H."/>
            <person name="Zegar C."/>
            <person name="Gutwein M."/>
            <person name="Lucas J."/>
            <person name="Kovtun M."/>
            <person name="Corcoran D."/>
            <person name="Baugh L.R."/>
            <person name="Kiontke K."/>
            <person name="Gunsalus K."/>
            <person name="Fitch D.H."/>
            <person name="Piano F."/>
        </authorList>
    </citation>
    <scope>NUCLEOTIDE SEQUENCE [LARGE SCALE GENOMIC DNA]</scope>
    <source>
        <strain evidence="8">PF1309</strain>
    </source>
</reference>
<feature type="domain" description="GST N-terminal" evidence="6">
    <location>
        <begin position="2"/>
        <end position="79"/>
    </location>
</feature>
<dbReference type="InterPro" id="IPR004046">
    <property type="entry name" value="GST_C"/>
</dbReference>
<dbReference type="PANTHER" id="PTHR11571">
    <property type="entry name" value="GLUTATHIONE S-TRANSFERASE"/>
    <property type="match status" value="1"/>
</dbReference>
<name>A0A2A2J686_9BILA</name>
<dbReference type="FunFam" id="1.20.1050.10:FF:000031">
    <property type="entry name" value="Glutathione S-Transferase"/>
    <property type="match status" value="1"/>
</dbReference>
<evidence type="ECO:0000256" key="5">
    <source>
        <dbReference type="ARBA" id="ARBA00078118"/>
    </source>
</evidence>
<accession>A0A2A2J686</accession>
<keyword evidence="2" id="KW-0808">Transferase</keyword>
<dbReference type="SUPFAM" id="SSF52833">
    <property type="entry name" value="Thioredoxin-like"/>
    <property type="match status" value="1"/>
</dbReference>
<comment type="caution">
    <text evidence="8">The sequence shown here is derived from an EMBL/GenBank/DDBJ whole genome shotgun (WGS) entry which is preliminary data.</text>
</comment>
<dbReference type="Gene3D" id="1.20.1050.10">
    <property type="match status" value="1"/>
</dbReference>
<dbReference type="InterPro" id="IPR050213">
    <property type="entry name" value="GST_superfamily"/>
</dbReference>
<dbReference type="PROSITE" id="PS50405">
    <property type="entry name" value="GST_CTER"/>
    <property type="match status" value="1"/>
</dbReference>
<dbReference type="GO" id="GO:0006749">
    <property type="term" value="P:glutathione metabolic process"/>
    <property type="evidence" value="ECO:0007669"/>
    <property type="project" value="TreeGrafter"/>
</dbReference>
<sequence>MTKYRLRYFDARGWAEVSRQLFKLADVEFEDIRTTFEEWPAMKDSTPFGKLPLLEVDGKILVQSWAIARYLAKEFGSFLILFSFEKKTFPGYAGKNKWEEAWVDAIADQLKDYLLQEAKDYFMAVRFGGKPEEIEEKKQTVLIPARNRFFKFLVDKLKESGSGYLMPSGLTWADLLIAEHIFTMSKLWPQSTEGFQELEDLKTRVYSHPKLKEWIEKRPDTAF</sequence>
<dbReference type="Pfam" id="PF14497">
    <property type="entry name" value="GST_C_3"/>
    <property type="match status" value="1"/>
</dbReference>
<feature type="domain" description="GST C-terminal" evidence="7">
    <location>
        <begin position="96"/>
        <end position="223"/>
    </location>
</feature>